<gene>
    <name evidence="2" type="ORF">EJD97_010410</name>
</gene>
<comment type="caution">
    <text evidence="2">The sequence shown here is derived from an EMBL/GenBank/DDBJ whole genome shotgun (WGS) entry which is preliminary data.</text>
</comment>
<organism evidence="2">
    <name type="scientific">Solanum chilense</name>
    <name type="common">Tomato</name>
    <name type="synonym">Lycopersicon chilense</name>
    <dbReference type="NCBI Taxonomy" id="4083"/>
    <lineage>
        <taxon>Eukaryota</taxon>
        <taxon>Viridiplantae</taxon>
        <taxon>Streptophyta</taxon>
        <taxon>Embryophyta</taxon>
        <taxon>Tracheophyta</taxon>
        <taxon>Spermatophyta</taxon>
        <taxon>Magnoliopsida</taxon>
        <taxon>eudicotyledons</taxon>
        <taxon>Gunneridae</taxon>
        <taxon>Pentapetalae</taxon>
        <taxon>asterids</taxon>
        <taxon>lamiids</taxon>
        <taxon>Solanales</taxon>
        <taxon>Solanaceae</taxon>
        <taxon>Solanoideae</taxon>
        <taxon>Solaneae</taxon>
        <taxon>Solanum</taxon>
        <taxon>Solanum subgen. Lycopersicon</taxon>
    </lineage>
</organism>
<protein>
    <submittedName>
        <fullName evidence="2">Uncharacterized protein</fullName>
    </submittedName>
</protein>
<evidence type="ECO:0000256" key="1">
    <source>
        <dbReference type="SAM" id="MobiDB-lite"/>
    </source>
</evidence>
<feature type="compositionally biased region" description="Basic and acidic residues" evidence="1">
    <location>
        <begin position="1"/>
        <end position="10"/>
    </location>
</feature>
<feature type="region of interest" description="Disordered" evidence="1">
    <location>
        <begin position="1"/>
        <end position="28"/>
    </location>
</feature>
<evidence type="ECO:0000313" key="2">
    <source>
        <dbReference type="EMBL" id="TMW94337.1"/>
    </source>
</evidence>
<proteinExistence type="predicted"/>
<sequence>MTPVKRKLDIDTSDQTKIQKKARSKISRKRNENTTFLEIFATEAVSSSQAEVEFCQKRFEQRQVVEEEDGKQEEVEEQGKINKVQEEEGENTEVEVVDIEAFKNYPRGHESFHLTVDYMLKPLGEKTSNSFGFPWVFMTSHVLQHVTHVATDESSVAAFVTHVATNYSFVATNNSY</sequence>
<dbReference type="AlphaFoldDB" id="A0A6N2BHP5"/>
<accession>A0A6N2BHP5</accession>
<reference evidence="2" key="1">
    <citation type="submission" date="2019-05" db="EMBL/GenBank/DDBJ databases">
        <title>The de novo reference genome and transcriptome assemblies of the wild tomato species Solanum chilense.</title>
        <authorList>
            <person name="Stam R."/>
            <person name="Nosenko T."/>
            <person name="Hoerger A.C."/>
            <person name="Stephan W."/>
            <person name="Seidel M.A."/>
            <person name="Kuhn J.M.M."/>
            <person name="Haberer G."/>
            <person name="Tellier A."/>
        </authorList>
    </citation>
    <scope>NUCLEOTIDE SEQUENCE</scope>
    <source>
        <tissue evidence="2">Mature leaves</tissue>
    </source>
</reference>
<dbReference type="EMBL" id="RXGB01002666">
    <property type="protein sequence ID" value="TMW94337.1"/>
    <property type="molecule type" value="Genomic_DNA"/>
</dbReference>
<feature type="compositionally biased region" description="Basic residues" evidence="1">
    <location>
        <begin position="18"/>
        <end position="28"/>
    </location>
</feature>
<name>A0A6N2BHP5_SOLCI</name>